<protein>
    <submittedName>
        <fullName evidence="2">Uncharacterized protein HemY</fullName>
    </submittedName>
</protein>
<evidence type="ECO:0000256" key="1">
    <source>
        <dbReference type="SAM" id="Phobius"/>
    </source>
</evidence>
<keyword evidence="1" id="KW-0472">Membrane</keyword>
<name>A0A7W9DB51_9MICC</name>
<gene>
    <name evidence="2" type="ORF">BKA12_001390</name>
</gene>
<keyword evidence="1" id="KW-0812">Transmembrane</keyword>
<reference evidence="2 3" key="1">
    <citation type="submission" date="2020-08" db="EMBL/GenBank/DDBJ databases">
        <title>Sequencing the genomes of 1000 actinobacteria strains.</title>
        <authorList>
            <person name="Klenk H.-P."/>
        </authorList>
    </citation>
    <scope>NUCLEOTIDE SEQUENCE [LARGE SCALE GENOMIC DNA]</scope>
    <source>
        <strain evidence="2 3">DSM 23694</strain>
    </source>
</reference>
<organism evidence="2 3">
    <name type="scientific">Neomicrococcus lactis</name>
    <dbReference type="NCBI Taxonomy" id="732241"/>
    <lineage>
        <taxon>Bacteria</taxon>
        <taxon>Bacillati</taxon>
        <taxon>Actinomycetota</taxon>
        <taxon>Actinomycetes</taxon>
        <taxon>Micrococcales</taxon>
        <taxon>Micrococcaceae</taxon>
        <taxon>Neomicrococcus</taxon>
    </lineage>
</organism>
<comment type="caution">
    <text evidence="2">The sequence shown here is derived from an EMBL/GenBank/DDBJ whole genome shotgun (WGS) entry which is preliminary data.</text>
</comment>
<evidence type="ECO:0000313" key="3">
    <source>
        <dbReference type="Proteomes" id="UP000523863"/>
    </source>
</evidence>
<evidence type="ECO:0000313" key="2">
    <source>
        <dbReference type="EMBL" id="MBB5598310.1"/>
    </source>
</evidence>
<dbReference type="EMBL" id="JACHBL010000001">
    <property type="protein sequence ID" value="MBB5598310.1"/>
    <property type="molecule type" value="Genomic_DNA"/>
</dbReference>
<dbReference type="AlphaFoldDB" id="A0A7W9DB51"/>
<feature type="transmembrane region" description="Helical" evidence="1">
    <location>
        <begin position="20"/>
        <end position="39"/>
    </location>
</feature>
<proteinExistence type="predicted"/>
<accession>A0A7W9DB51</accession>
<keyword evidence="1" id="KW-1133">Transmembrane helix</keyword>
<keyword evidence="3" id="KW-1185">Reference proteome</keyword>
<dbReference type="Proteomes" id="UP000523863">
    <property type="component" value="Unassembled WGS sequence"/>
</dbReference>
<sequence length="54" mass="6287">MRRSEKGSTHNTITDDGYTIELVIAHTILLIVLVLFRVVMREFCYVKFSAVRPF</sequence>